<dbReference type="Gene3D" id="3.40.50.620">
    <property type="entry name" value="HUPs"/>
    <property type="match status" value="2"/>
</dbReference>
<dbReference type="InterPro" id="IPR014729">
    <property type="entry name" value="Rossmann-like_a/b/a_fold"/>
</dbReference>
<evidence type="ECO:0000313" key="3">
    <source>
        <dbReference type="Proteomes" id="UP001206572"/>
    </source>
</evidence>
<reference evidence="2 3" key="1">
    <citation type="submission" date="2022-08" db="EMBL/GenBank/DDBJ databases">
        <title>Reclassification of Massilia species as members of the genera Telluria, Duganella, Pseudoduganella, Mokoshia gen. nov. and Zemynaea gen. nov. using orthogonal and non-orthogonal genome-based approaches.</title>
        <authorList>
            <person name="Bowman J.P."/>
        </authorList>
    </citation>
    <scope>NUCLEOTIDE SEQUENCE [LARGE SCALE GENOMIC DNA]</scope>
    <source>
        <strain evidence="2 3">JCM 31661</strain>
    </source>
</reference>
<dbReference type="Pfam" id="PF00582">
    <property type="entry name" value="Usp"/>
    <property type="match status" value="1"/>
</dbReference>
<comment type="caution">
    <text evidence="2">The sequence shown here is derived from an EMBL/GenBank/DDBJ whole genome shotgun (WGS) entry which is preliminary data.</text>
</comment>
<organism evidence="2 3">
    <name type="scientific">Massilia agri</name>
    <dbReference type="NCBI Taxonomy" id="1886785"/>
    <lineage>
        <taxon>Bacteria</taxon>
        <taxon>Pseudomonadati</taxon>
        <taxon>Pseudomonadota</taxon>
        <taxon>Betaproteobacteria</taxon>
        <taxon>Burkholderiales</taxon>
        <taxon>Oxalobacteraceae</taxon>
        <taxon>Telluria group</taxon>
        <taxon>Massilia</taxon>
    </lineage>
</organism>
<dbReference type="EMBL" id="JANUHA010000015">
    <property type="protein sequence ID" value="MCS0598439.1"/>
    <property type="molecule type" value="Genomic_DNA"/>
</dbReference>
<proteinExistence type="predicted"/>
<feature type="domain" description="UspA" evidence="1">
    <location>
        <begin position="152"/>
        <end position="291"/>
    </location>
</feature>
<sequence>MCRIDRILLAINQHHPGRVEQRAALLAPQLDLKAFDVLAVKRTGVGVRGATTAYSHVQVDETALSAFVEGGRRALGPRLYPDELENVWQVHRGHPAEVIAGAAERVQADLTLAAGNARPRLPSWVRSSRNADLVRLCRTPVLLVHGEPREVYRTVIVAMDFSRASLAAARMAALVAPSARFVFVHACALPEALLMREMDLPVPVLQSYREQACGAGRRRLDEFLALYLADMPTGTREVHAGRPHAVIAACVRRHGADLLVLGRGATHPGAWLSCTNVMHRLMDEGLCDMLVGPDRFGDDEGRRLAA</sequence>
<evidence type="ECO:0000259" key="1">
    <source>
        <dbReference type="Pfam" id="PF00582"/>
    </source>
</evidence>
<gene>
    <name evidence="2" type="ORF">NX780_19010</name>
</gene>
<dbReference type="InterPro" id="IPR006016">
    <property type="entry name" value="UspA"/>
</dbReference>
<dbReference type="SUPFAM" id="SSF52402">
    <property type="entry name" value="Adenine nucleotide alpha hydrolases-like"/>
    <property type="match status" value="2"/>
</dbReference>
<accession>A0ABT2AQB2</accession>
<dbReference type="Proteomes" id="UP001206572">
    <property type="component" value="Unassembled WGS sequence"/>
</dbReference>
<name>A0ABT2AQB2_9BURK</name>
<dbReference type="RefSeq" id="WP_258829451.1">
    <property type="nucleotide sequence ID" value="NZ_JANUHA010000015.1"/>
</dbReference>
<protein>
    <submittedName>
        <fullName evidence="2">Universal stress protein</fullName>
    </submittedName>
</protein>
<keyword evidence="3" id="KW-1185">Reference proteome</keyword>
<evidence type="ECO:0000313" key="2">
    <source>
        <dbReference type="EMBL" id="MCS0598439.1"/>
    </source>
</evidence>